<dbReference type="GeneID" id="83013386"/>
<organism evidence="1 2">
    <name type="scientific">Clostridium disporicum</name>
    <dbReference type="NCBI Taxonomy" id="84024"/>
    <lineage>
        <taxon>Bacteria</taxon>
        <taxon>Bacillati</taxon>
        <taxon>Bacillota</taxon>
        <taxon>Clostridia</taxon>
        <taxon>Eubacteriales</taxon>
        <taxon>Clostridiaceae</taxon>
        <taxon>Clostridium</taxon>
    </lineage>
</organism>
<sequence>MPNLTTHINFIKYLTNKKYNNYDLNYLVLGSIAPDYYFIFNNEKKGCLSHFEETINDESNLDIFNSKILKLNVNHFEKSYIVGYYSHLWLDNYFYNNCDKFTIINNNFSTTLLRKFLKENIKIYDLKSTRELINSISISPNNSDFNDILPISLNKSIHLLNDLKFKSLISPLELSCPTVIENSSYNKFLLEAANSFYLP</sequence>
<evidence type="ECO:0000313" key="1">
    <source>
        <dbReference type="EMBL" id="CUO71640.1"/>
    </source>
</evidence>
<accession>A0A174HET4</accession>
<dbReference type="AlphaFoldDB" id="A0A174HET4"/>
<reference evidence="1 2" key="1">
    <citation type="submission" date="2015-09" db="EMBL/GenBank/DDBJ databases">
        <authorList>
            <consortium name="Pathogen Informatics"/>
        </authorList>
    </citation>
    <scope>NUCLEOTIDE SEQUENCE [LARGE SCALE GENOMIC DNA]</scope>
    <source>
        <strain evidence="1 2">2789STDY5834855</strain>
    </source>
</reference>
<dbReference type="RefSeq" id="WP_042402658.1">
    <property type="nucleotide sequence ID" value="NZ_CYYT01000001.1"/>
</dbReference>
<dbReference type="OrthoDB" id="9777497at2"/>
<proteinExistence type="predicted"/>
<gene>
    <name evidence="1" type="ORF">ERS852470_03156</name>
</gene>
<protein>
    <recommendedName>
        <fullName evidence="3">Phospholipase C/D domain-containing protein</fullName>
    </recommendedName>
</protein>
<evidence type="ECO:0000313" key="2">
    <source>
        <dbReference type="Proteomes" id="UP000095558"/>
    </source>
</evidence>
<dbReference type="EMBL" id="CYZV01000043">
    <property type="protein sequence ID" value="CUO71640.1"/>
    <property type="molecule type" value="Genomic_DNA"/>
</dbReference>
<name>A0A174HET4_9CLOT</name>
<dbReference type="Proteomes" id="UP000095558">
    <property type="component" value="Unassembled WGS sequence"/>
</dbReference>
<evidence type="ECO:0008006" key="3">
    <source>
        <dbReference type="Google" id="ProtNLM"/>
    </source>
</evidence>